<keyword evidence="1" id="KW-0812">Transmembrane</keyword>
<feature type="transmembrane region" description="Helical" evidence="1">
    <location>
        <begin position="95"/>
        <end position="112"/>
    </location>
</feature>
<protein>
    <recommendedName>
        <fullName evidence="2">EamA domain-containing protein</fullName>
    </recommendedName>
</protein>
<dbReference type="Proteomes" id="UP000009073">
    <property type="component" value="Chromosome"/>
</dbReference>
<feature type="domain" description="EamA" evidence="2">
    <location>
        <begin position="156"/>
        <end position="292"/>
    </location>
</feature>
<dbReference type="STRING" id="595494.Tola_1396"/>
<dbReference type="InterPro" id="IPR037185">
    <property type="entry name" value="EmrE-like"/>
</dbReference>
<dbReference type="OrthoDB" id="7841315at2"/>
<feature type="transmembrane region" description="Helical" evidence="1">
    <location>
        <begin position="247"/>
        <end position="268"/>
    </location>
</feature>
<feature type="domain" description="EamA" evidence="2">
    <location>
        <begin position="5"/>
        <end position="134"/>
    </location>
</feature>
<feature type="transmembrane region" description="Helical" evidence="1">
    <location>
        <begin position="118"/>
        <end position="139"/>
    </location>
</feature>
<keyword evidence="1" id="KW-1133">Transmembrane helix</keyword>
<gene>
    <name evidence="3" type="ordered locus">Tola_1396</name>
</gene>
<evidence type="ECO:0000313" key="3">
    <source>
        <dbReference type="EMBL" id="ACQ93011.1"/>
    </source>
</evidence>
<dbReference type="HOGENOM" id="CLU_058789_1_0_6"/>
<accession>C4LEJ4</accession>
<evidence type="ECO:0000313" key="4">
    <source>
        <dbReference type="Proteomes" id="UP000009073"/>
    </source>
</evidence>
<name>C4LEJ4_TOLAT</name>
<dbReference type="PANTHER" id="PTHR22911">
    <property type="entry name" value="ACYL-MALONYL CONDENSING ENZYME-RELATED"/>
    <property type="match status" value="1"/>
</dbReference>
<feature type="transmembrane region" description="Helical" evidence="1">
    <location>
        <begin position="215"/>
        <end position="241"/>
    </location>
</feature>
<reference evidence="3 4" key="2">
    <citation type="journal article" date="2011" name="Stand. Genomic Sci.">
        <title>Complete genome sequence of Tolumonas auensis type strain (TA 4).</title>
        <authorList>
            <person name="Chertkov O."/>
            <person name="Copeland A."/>
            <person name="Lucas S."/>
            <person name="Lapidus A."/>
            <person name="Berry K.W."/>
            <person name="Detter J.C."/>
            <person name="Del Rio T.G."/>
            <person name="Hammon N."/>
            <person name="Dalin E."/>
            <person name="Tice H."/>
            <person name="Pitluck S."/>
            <person name="Richardson P."/>
            <person name="Bruce D."/>
            <person name="Goodwin L."/>
            <person name="Han C."/>
            <person name="Tapia R."/>
            <person name="Saunders E."/>
            <person name="Schmutz J."/>
            <person name="Brettin T."/>
            <person name="Larimer F."/>
            <person name="Land M."/>
            <person name="Hauser L."/>
            <person name="Spring S."/>
            <person name="Rohde M."/>
            <person name="Kyrpides N.C."/>
            <person name="Ivanova N."/>
            <person name="Goker M."/>
            <person name="Beller H.R."/>
            <person name="Klenk H.P."/>
            <person name="Woyke T."/>
        </authorList>
    </citation>
    <scope>NUCLEOTIDE SEQUENCE [LARGE SCALE GENOMIC DNA]</scope>
    <source>
        <strain evidence="4">DSM 9187 / TA4</strain>
    </source>
</reference>
<keyword evidence="1" id="KW-0472">Membrane</keyword>
<sequence>MSLEWLALVSAFLWACASLLSVIPARHLGTFAFSRWRMACVSLMLGAMSLVSGGFYTLSLTQMGMMAVSGLIGIFIGDTCLYACMNRIGPRRASLLFATHAAFSALFGIWLFQERLSLQGWTGAALVFAGVLVAVAFSGAKTQKLEYTHGALWLSLSLGLMAALCQSLGTIIAKPVMVAGADPIAASCVRMLVAFAAHGGLRLAQVPFSKPTSPINLRVLGIIALNGLLAMVMGMTIFLFALRHGNVTLVAIMSSTSPVMLLPILWIFTRQRPGAGSWLGAILVVFGTALVLAR</sequence>
<dbReference type="KEGG" id="tau:Tola_1396"/>
<proteinExistence type="predicted"/>
<evidence type="ECO:0000256" key="1">
    <source>
        <dbReference type="SAM" id="Phobius"/>
    </source>
</evidence>
<keyword evidence="4" id="KW-1185">Reference proteome</keyword>
<reference evidence="4" key="1">
    <citation type="submission" date="2009-05" db="EMBL/GenBank/DDBJ databases">
        <title>Complete sequence of Tolumonas auensis DSM 9187.</title>
        <authorList>
            <consortium name="US DOE Joint Genome Institute"/>
            <person name="Lucas S."/>
            <person name="Copeland A."/>
            <person name="Lapidus A."/>
            <person name="Glavina del Rio T."/>
            <person name="Tice H."/>
            <person name="Bruce D."/>
            <person name="Goodwin L."/>
            <person name="Pitluck S."/>
            <person name="Chertkov O."/>
            <person name="Brettin T."/>
            <person name="Detter J.C."/>
            <person name="Han C."/>
            <person name="Larimer F."/>
            <person name="Land M."/>
            <person name="Hauser L."/>
            <person name="Kyrpides N."/>
            <person name="Mikhailova N."/>
            <person name="Spring S."/>
            <person name="Beller H."/>
        </authorList>
    </citation>
    <scope>NUCLEOTIDE SEQUENCE [LARGE SCALE GENOMIC DNA]</scope>
    <source>
        <strain evidence="4">DSM 9187 / TA4</strain>
    </source>
</reference>
<dbReference type="Pfam" id="PF00892">
    <property type="entry name" value="EamA"/>
    <property type="match status" value="2"/>
</dbReference>
<feature type="transmembrane region" description="Helical" evidence="1">
    <location>
        <begin position="64"/>
        <end position="83"/>
    </location>
</feature>
<dbReference type="EMBL" id="CP001616">
    <property type="protein sequence ID" value="ACQ93011.1"/>
    <property type="molecule type" value="Genomic_DNA"/>
</dbReference>
<dbReference type="SUPFAM" id="SSF103481">
    <property type="entry name" value="Multidrug resistance efflux transporter EmrE"/>
    <property type="match status" value="2"/>
</dbReference>
<dbReference type="GO" id="GO:0016020">
    <property type="term" value="C:membrane"/>
    <property type="evidence" value="ECO:0007669"/>
    <property type="project" value="InterPro"/>
</dbReference>
<dbReference type="RefSeq" id="WP_015878483.1">
    <property type="nucleotide sequence ID" value="NC_012691.1"/>
</dbReference>
<organism evidence="3 4">
    <name type="scientific">Tolumonas auensis (strain DSM 9187 / NBRC 110442 / TA 4)</name>
    <dbReference type="NCBI Taxonomy" id="595494"/>
    <lineage>
        <taxon>Bacteria</taxon>
        <taxon>Pseudomonadati</taxon>
        <taxon>Pseudomonadota</taxon>
        <taxon>Gammaproteobacteria</taxon>
        <taxon>Aeromonadales</taxon>
        <taxon>Aeromonadaceae</taxon>
        <taxon>Tolumonas</taxon>
    </lineage>
</organism>
<feature type="transmembrane region" description="Helical" evidence="1">
    <location>
        <begin position="275"/>
        <end position="293"/>
    </location>
</feature>
<feature type="transmembrane region" description="Helical" evidence="1">
    <location>
        <begin position="6"/>
        <end position="24"/>
    </location>
</feature>
<dbReference type="InterPro" id="IPR000620">
    <property type="entry name" value="EamA_dom"/>
</dbReference>
<dbReference type="eggNOG" id="COG0697">
    <property type="taxonomic scope" value="Bacteria"/>
</dbReference>
<feature type="transmembrane region" description="Helical" evidence="1">
    <location>
        <begin position="151"/>
        <end position="172"/>
    </location>
</feature>
<evidence type="ECO:0000259" key="2">
    <source>
        <dbReference type="Pfam" id="PF00892"/>
    </source>
</evidence>
<feature type="transmembrane region" description="Helical" evidence="1">
    <location>
        <begin position="36"/>
        <end position="58"/>
    </location>
</feature>
<dbReference type="PANTHER" id="PTHR22911:SF137">
    <property type="entry name" value="SOLUTE CARRIER FAMILY 35 MEMBER G2-RELATED"/>
    <property type="match status" value="1"/>
</dbReference>
<dbReference type="AlphaFoldDB" id="C4LEJ4"/>